<gene>
    <name evidence="12" type="ORF">ABB37_07070</name>
</gene>
<dbReference type="EC" id="2.7.1.137" evidence="2"/>
<keyword evidence="13" id="KW-1185">Reference proteome</keyword>
<dbReference type="PROSITE" id="PS51545">
    <property type="entry name" value="PIK_HELICAL"/>
    <property type="match status" value="1"/>
</dbReference>
<dbReference type="Pfam" id="PF00613">
    <property type="entry name" value="PI3Ka"/>
    <property type="match status" value="1"/>
</dbReference>
<keyword evidence="3" id="KW-0808">Transferase</keyword>
<dbReference type="PROSITE" id="PS50290">
    <property type="entry name" value="PI3_4_KINASE_3"/>
    <property type="match status" value="1"/>
</dbReference>
<dbReference type="InterPro" id="IPR036940">
    <property type="entry name" value="PI3/4_kinase_cat_sf"/>
</dbReference>
<dbReference type="SMART" id="SM00145">
    <property type="entry name" value="PI3Ka"/>
    <property type="match status" value="1"/>
</dbReference>
<evidence type="ECO:0000259" key="9">
    <source>
        <dbReference type="PROSITE" id="PS51545"/>
    </source>
</evidence>
<dbReference type="RefSeq" id="XP_015655577.1">
    <property type="nucleotide sequence ID" value="XM_015805571.1"/>
</dbReference>
<evidence type="ECO:0000256" key="2">
    <source>
        <dbReference type="ARBA" id="ARBA00012073"/>
    </source>
</evidence>
<dbReference type="OrthoDB" id="67688at2759"/>
<dbReference type="GO" id="GO:0043491">
    <property type="term" value="P:phosphatidylinositol 3-kinase/protein kinase B signal transduction"/>
    <property type="evidence" value="ECO:0007669"/>
    <property type="project" value="TreeGrafter"/>
</dbReference>
<dbReference type="GO" id="GO:0016477">
    <property type="term" value="P:cell migration"/>
    <property type="evidence" value="ECO:0007669"/>
    <property type="project" value="TreeGrafter"/>
</dbReference>
<dbReference type="Gene3D" id="1.10.1070.11">
    <property type="entry name" value="Phosphatidylinositol 3-/4-kinase, catalytic domain"/>
    <property type="match status" value="1"/>
</dbReference>
<dbReference type="GO" id="GO:0005886">
    <property type="term" value="C:plasma membrane"/>
    <property type="evidence" value="ECO:0007669"/>
    <property type="project" value="TreeGrafter"/>
</dbReference>
<dbReference type="PANTHER" id="PTHR10048:SF14">
    <property type="entry name" value="LD28067P"/>
    <property type="match status" value="1"/>
</dbReference>
<dbReference type="SUPFAM" id="SSF48371">
    <property type="entry name" value="ARM repeat"/>
    <property type="match status" value="1"/>
</dbReference>
<dbReference type="FunFam" id="3.30.1010.10:FF:000008">
    <property type="entry name" value="Phosphatidylinositol 4,5-bisphosphate 3-kinase catalytic subunit gamma"/>
    <property type="match status" value="1"/>
</dbReference>
<dbReference type="GO" id="GO:0005737">
    <property type="term" value="C:cytoplasm"/>
    <property type="evidence" value="ECO:0007669"/>
    <property type="project" value="TreeGrafter"/>
</dbReference>
<dbReference type="Pfam" id="PF00792">
    <property type="entry name" value="PI3K_C2"/>
    <property type="match status" value="1"/>
</dbReference>
<feature type="domain" description="C2 PI3K-type" evidence="11">
    <location>
        <begin position="305"/>
        <end position="490"/>
    </location>
</feature>
<keyword evidence="4" id="KW-0547">Nucleotide-binding</keyword>
<evidence type="ECO:0000256" key="6">
    <source>
        <dbReference type="ARBA" id="ARBA00022840"/>
    </source>
</evidence>
<dbReference type="Pfam" id="PF00794">
    <property type="entry name" value="PI3K_rbd"/>
    <property type="match status" value="1"/>
</dbReference>
<dbReference type="InterPro" id="IPR018936">
    <property type="entry name" value="PI3/4_kinase_CS"/>
</dbReference>
<dbReference type="GO" id="GO:0035005">
    <property type="term" value="F:1-phosphatidylinositol-4-phosphate 3-kinase activity"/>
    <property type="evidence" value="ECO:0007669"/>
    <property type="project" value="TreeGrafter"/>
</dbReference>
<dbReference type="EMBL" id="LGTL01000017">
    <property type="protein sequence ID" value="KPA77138.1"/>
    <property type="molecule type" value="Genomic_DNA"/>
</dbReference>
<dbReference type="InterPro" id="IPR029071">
    <property type="entry name" value="Ubiquitin-like_domsf"/>
</dbReference>
<evidence type="ECO:0000313" key="12">
    <source>
        <dbReference type="EMBL" id="KPA77138.1"/>
    </source>
</evidence>
<dbReference type="Proteomes" id="UP000037923">
    <property type="component" value="Unassembled WGS sequence"/>
</dbReference>
<dbReference type="Gene3D" id="2.60.40.150">
    <property type="entry name" value="C2 domain"/>
    <property type="match status" value="1"/>
</dbReference>
<feature type="domain" description="PIK helical" evidence="9">
    <location>
        <begin position="518"/>
        <end position="695"/>
    </location>
</feature>
<name>A0A0N0DT85_LEPPY</name>
<dbReference type="SUPFAM" id="SSF49562">
    <property type="entry name" value="C2 domain (Calcium/lipid-binding domain, CaLB)"/>
    <property type="match status" value="1"/>
</dbReference>
<dbReference type="FunFam" id="1.10.1070.11:FF:000001">
    <property type="entry name" value="Phosphatidylinositol 4,5-bisphosphate 3-kinase catalytic subunit"/>
    <property type="match status" value="1"/>
</dbReference>
<dbReference type="InterPro" id="IPR042236">
    <property type="entry name" value="PI3K_accessory_sf"/>
</dbReference>
<dbReference type="GO" id="GO:0016303">
    <property type="term" value="F:1-phosphatidylinositol-3-kinase activity"/>
    <property type="evidence" value="ECO:0007669"/>
    <property type="project" value="UniProtKB-EC"/>
</dbReference>
<reference evidence="12 13" key="1">
    <citation type="submission" date="2015-07" db="EMBL/GenBank/DDBJ databases">
        <title>High-quality genome of monoxenous trypanosomatid Leptomonas pyrrhocoris.</title>
        <authorList>
            <person name="Flegontov P."/>
            <person name="Butenko A."/>
            <person name="Firsov S."/>
            <person name="Vlcek C."/>
            <person name="Logacheva M.D."/>
            <person name="Field M."/>
            <person name="Filatov D."/>
            <person name="Flegontova O."/>
            <person name="Gerasimov E."/>
            <person name="Jackson A.P."/>
            <person name="Kelly S."/>
            <person name="Opperdoes F."/>
            <person name="O'Reilly A."/>
            <person name="Votypka J."/>
            <person name="Yurchenko V."/>
            <person name="Lukes J."/>
        </authorList>
    </citation>
    <scope>NUCLEOTIDE SEQUENCE [LARGE SCALE GENOMIC DNA]</scope>
    <source>
        <strain evidence="12">H10</strain>
    </source>
</reference>
<dbReference type="InterPro" id="IPR015433">
    <property type="entry name" value="PI3/4_kinase"/>
</dbReference>
<keyword evidence="6" id="KW-0067">ATP-binding</keyword>
<feature type="domain" description="PI3K/PI4K catalytic" evidence="8">
    <location>
        <begin position="758"/>
        <end position="1035"/>
    </location>
</feature>
<evidence type="ECO:0000256" key="4">
    <source>
        <dbReference type="ARBA" id="ARBA00022741"/>
    </source>
</evidence>
<dbReference type="PANTHER" id="PTHR10048">
    <property type="entry name" value="PHOSPHATIDYLINOSITOL KINASE"/>
    <property type="match status" value="1"/>
</dbReference>
<dbReference type="SUPFAM" id="SSF56112">
    <property type="entry name" value="Protein kinase-like (PK-like)"/>
    <property type="match status" value="1"/>
</dbReference>
<dbReference type="GO" id="GO:0032060">
    <property type="term" value="P:bleb assembly"/>
    <property type="evidence" value="ECO:0007669"/>
    <property type="project" value="UniProtKB-ARBA"/>
</dbReference>
<dbReference type="GO" id="GO:0005524">
    <property type="term" value="F:ATP binding"/>
    <property type="evidence" value="ECO:0007669"/>
    <property type="project" value="UniProtKB-KW"/>
</dbReference>
<dbReference type="GO" id="GO:0050920">
    <property type="term" value="P:regulation of chemotaxis"/>
    <property type="evidence" value="ECO:0007669"/>
    <property type="project" value="UniProtKB-ARBA"/>
</dbReference>
<comment type="caution">
    <text evidence="12">The sequence shown here is derived from an EMBL/GenBank/DDBJ whole genome shotgun (WGS) entry which is preliminary data.</text>
</comment>
<dbReference type="SMART" id="SM00146">
    <property type="entry name" value="PI3Kc"/>
    <property type="match status" value="1"/>
</dbReference>
<accession>A0A0N0DT85</accession>
<dbReference type="InterPro" id="IPR035892">
    <property type="entry name" value="C2_domain_sf"/>
</dbReference>
<evidence type="ECO:0000259" key="10">
    <source>
        <dbReference type="PROSITE" id="PS51546"/>
    </source>
</evidence>
<dbReference type="InterPro" id="IPR000341">
    <property type="entry name" value="PI3K_Ras-bd_dom"/>
</dbReference>
<evidence type="ECO:0000259" key="11">
    <source>
        <dbReference type="PROSITE" id="PS51547"/>
    </source>
</evidence>
<dbReference type="PROSITE" id="PS00915">
    <property type="entry name" value="PI3_4_KINASE_1"/>
    <property type="match status" value="1"/>
</dbReference>
<dbReference type="InterPro" id="IPR035448">
    <property type="entry name" value="PI3Kc"/>
</dbReference>
<evidence type="ECO:0000256" key="1">
    <source>
        <dbReference type="ARBA" id="ARBA00001498"/>
    </source>
</evidence>
<dbReference type="OMA" id="CCEPQIT"/>
<evidence type="ECO:0000256" key="7">
    <source>
        <dbReference type="PROSITE-ProRule" id="PRU00880"/>
    </source>
</evidence>
<dbReference type="InterPro" id="IPR000403">
    <property type="entry name" value="PI3/4_kinase_cat_dom"/>
</dbReference>
<dbReference type="Pfam" id="PF00454">
    <property type="entry name" value="PI3_PI4_kinase"/>
    <property type="match status" value="1"/>
</dbReference>
<dbReference type="PROSITE" id="PS00916">
    <property type="entry name" value="PI3_4_KINASE_2"/>
    <property type="match status" value="1"/>
</dbReference>
<keyword evidence="5 12" id="KW-0418">Kinase</keyword>
<dbReference type="Gene3D" id="1.25.40.70">
    <property type="entry name" value="Phosphatidylinositol 3-kinase, accessory domain (PIK)"/>
    <property type="match status" value="1"/>
</dbReference>
<dbReference type="CDD" id="cd00891">
    <property type="entry name" value="PI3Kc"/>
    <property type="match status" value="1"/>
</dbReference>
<organism evidence="12 13">
    <name type="scientific">Leptomonas pyrrhocoris</name>
    <name type="common">Firebug parasite</name>
    <dbReference type="NCBI Taxonomy" id="157538"/>
    <lineage>
        <taxon>Eukaryota</taxon>
        <taxon>Discoba</taxon>
        <taxon>Euglenozoa</taxon>
        <taxon>Kinetoplastea</taxon>
        <taxon>Metakinetoplastina</taxon>
        <taxon>Trypanosomatida</taxon>
        <taxon>Trypanosomatidae</taxon>
        <taxon>Leishmaniinae</taxon>
        <taxon>Leptomonas</taxon>
    </lineage>
</organism>
<dbReference type="Gene3D" id="3.30.1010.10">
    <property type="entry name" value="Phosphatidylinositol 3-kinase Catalytic Subunit, Chain A, domain 4"/>
    <property type="match status" value="1"/>
</dbReference>
<proteinExistence type="inferred from homology"/>
<evidence type="ECO:0000256" key="5">
    <source>
        <dbReference type="ARBA" id="ARBA00022777"/>
    </source>
</evidence>
<dbReference type="GeneID" id="26907356"/>
<dbReference type="SUPFAM" id="SSF54236">
    <property type="entry name" value="Ubiquitin-like"/>
    <property type="match status" value="1"/>
</dbReference>
<comment type="catalytic activity">
    <reaction evidence="1">
        <text>a 1,2-diacyl-sn-glycero-3-phospho-(1D-myo-inositol) + ATP = a 1,2-diacyl-sn-glycero-3-phospho-(1D-myo-inositol-3-phosphate) + ADP + H(+)</text>
        <dbReference type="Rhea" id="RHEA:12709"/>
        <dbReference type="ChEBI" id="CHEBI:15378"/>
        <dbReference type="ChEBI" id="CHEBI:30616"/>
        <dbReference type="ChEBI" id="CHEBI:57880"/>
        <dbReference type="ChEBI" id="CHEBI:58088"/>
        <dbReference type="ChEBI" id="CHEBI:456216"/>
        <dbReference type="EC" id="2.7.1.137"/>
    </reaction>
</comment>
<dbReference type="GO" id="GO:0048015">
    <property type="term" value="P:phosphatidylinositol-mediated signaling"/>
    <property type="evidence" value="ECO:0007669"/>
    <property type="project" value="TreeGrafter"/>
</dbReference>
<comment type="similarity">
    <text evidence="7">Belongs to the PI3/PI4-kinase family.</text>
</comment>
<sequence>MITRTPPRVAKKWDNFQVNIEEELEQEELSKAVIDREIDHFNQRNYHNIAALTDHLRSLVFGKEENAASPRDIDAVLEYIAGPPHTWNSNCEEVREFQRLIDKAYMDEWKLFQAVNPTIPENFAMRSLPQMFCVPPLQKAQLDLLIQLSSNKTAARYGCVRMQLWYVDLAGCTCSTMREFTFDTVADDAIQLTMSRLLAFTKLKSKKDDSDMVFVFRVKGRNEYIYGSQHLINFRYIRDCVSKQKEIHIIVEPKDAMLLIAPLFRPSYPSHALPNRRHSELCKPGAPEISLWNTAQKLSLRVVGGFEKLIISPSRMKEESVRDSSKLYLAVLIEAYFGTLRCCEPQITKWQLRDESKSIDGIPSKVCWKEGGQVAFSVDLSNVPRELKLCFTLVATSVERIGTVRDASAEEIIAAAEETSKKTEEQGHTVFFLGTAATQLFDYAAKMRMGMGHIFLWDGKTRANPIGFNSNNPDAGACTFGVEFPTFSKPVVFPSGRPPRNKEECARKSLAERESRLSGHLAHNEIEQLRQLKRVLEYDPLVHLTADDRTILWKYREILLNRPKAMAKLFSAVDWLKPFDVYEAHCLLHRWCPLPAFDALELLDARYADSVVRELAIESVGNMSDYELRGCILQLVQVLKYEPYHYSALARFLLRRSLRSNHIIGHYVFWYLSAEVKNLSICERHGLLIEELIKRSPHRWNYLRQVYVCQELLQCALKVQRAQKKDRVKCLHEALSQIRFPHRFTLALNPSMECCAVEIKQCKVMDSKKFPFWLVFRNYLDQDDQFFVIFKTGDDLRQDLLTLQLLELMDSLWKAAGLDLHLIPYGCISTGEGVGMIEVVLNSDTIANITRHEGGAQAAFSEEPLINWLRQFNCERNEVERCLWNFVFSVAGYTVATYVLGIGDRHNDNIMLRQDGTLFHIDFGHFLGNFKTKFGIKRETAPFIFTPMYLYAMGGANSPIYKYFVDLACQAYNALRRHSNALIMLFMLMLSTGIPELQTLDDIEWLRTVLLINRTDDEATEHYKSLINDAVSNFRTLLNDYIHIMAH</sequence>
<dbReference type="CDD" id="cd08380">
    <property type="entry name" value="C2_PI3K_like"/>
    <property type="match status" value="1"/>
</dbReference>
<evidence type="ECO:0000313" key="13">
    <source>
        <dbReference type="Proteomes" id="UP000037923"/>
    </source>
</evidence>
<dbReference type="InterPro" id="IPR011009">
    <property type="entry name" value="Kinase-like_dom_sf"/>
</dbReference>
<dbReference type="PROSITE" id="PS51546">
    <property type="entry name" value="PI3K_RBD"/>
    <property type="match status" value="1"/>
</dbReference>
<dbReference type="Gene3D" id="3.10.20.90">
    <property type="entry name" value="Phosphatidylinositol 3-kinase Catalytic Subunit, Chain A, domain 1"/>
    <property type="match status" value="1"/>
</dbReference>
<dbReference type="InterPro" id="IPR002420">
    <property type="entry name" value="PI3K-type_C2_dom"/>
</dbReference>
<dbReference type="InterPro" id="IPR016024">
    <property type="entry name" value="ARM-type_fold"/>
</dbReference>
<dbReference type="VEuPathDB" id="TriTrypDB:LpyrH10_17_0020"/>
<feature type="domain" description="PI3K-RBD" evidence="10">
    <location>
        <begin position="157"/>
        <end position="253"/>
    </location>
</feature>
<evidence type="ECO:0000259" key="8">
    <source>
        <dbReference type="PROSITE" id="PS50290"/>
    </source>
</evidence>
<dbReference type="InterPro" id="IPR001263">
    <property type="entry name" value="PI3K_accessory_dom"/>
</dbReference>
<dbReference type="AlphaFoldDB" id="A0A0N0DT85"/>
<dbReference type="GO" id="GO:0005942">
    <property type="term" value="C:phosphatidylinositol 3-kinase complex"/>
    <property type="evidence" value="ECO:0007669"/>
    <property type="project" value="TreeGrafter"/>
</dbReference>
<protein>
    <recommendedName>
        <fullName evidence="2">phosphatidylinositol 3-kinase</fullName>
        <ecNumber evidence="2">2.7.1.137</ecNumber>
    </recommendedName>
</protein>
<evidence type="ECO:0000256" key="3">
    <source>
        <dbReference type="ARBA" id="ARBA00022679"/>
    </source>
</evidence>
<dbReference type="PROSITE" id="PS51547">
    <property type="entry name" value="C2_PI3K"/>
    <property type="match status" value="1"/>
</dbReference>